<dbReference type="Proteomes" id="UP000035444">
    <property type="component" value="Unassembled WGS sequence"/>
</dbReference>
<organism evidence="1 2">
    <name type="scientific">Kiloniella spongiae</name>
    <dbReference type="NCBI Taxonomy" id="1489064"/>
    <lineage>
        <taxon>Bacteria</taxon>
        <taxon>Pseudomonadati</taxon>
        <taxon>Pseudomonadota</taxon>
        <taxon>Alphaproteobacteria</taxon>
        <taxon>Rhodospirillales</taxon>
        <taxon>Kiloniellaceae</taxon>
        <taxon>Kiloniella</taxon>
    </lineage>
</organism>
<dbReference type="OrthoDB" id="8580666at2"/>
<evidence type="ECO:0008006" key="3">
    <source>
        <dbReference type="Google" id="ProtNLM"/>
    </source>
</evidence>
<sequence>MSNKVILVIMDGVGYDTALSQCGYLEGMVELGRARRWKMRTALPTISAAMYETIHTGLSPLDHGVSGNEALRRSNVPNVFDQLHQAGHSTAAVAHSYFHTLYNGPYDPVEHVEVEDETKAIQYGRFYSMEGYSAANICAPAEIDLCAQATRLIRRHTPDYVLLHSSSVDSLGHKYTADSAQYRIQTWHIDNALARTIPIWLESGYEVLVTADHGMNADGHHGGNEEIMRHVPFYYFGADEVPTKDQVLDQLAIAPTVLSRIGVGIPESMKQRPLLKG</sequence>
<dbReference type="PATRIC" id="fig|1489064.4.peg.935"/>
<reference evidence="1 2" key="1">
    <citation type="submission" date="2015-03" db="EMBL/GenBank/DDBJ databases">
        <title>Genome Sequence of Kiloniella spongiae MEBiC09566, isolated from a marine sponge.</title>
        <authorList>
            <person name="Shao Z."/>
            <person name="Wang L."/>
            <person name="Li X."/>
        </authorList>
    </citation>
    <scope>NUCLEOTIDE SEQUENCE [LARGE SCALE GENOMIC DNA]</scope>
    <source>
        <strain evidence="1 2">MEBiC09566</strain>
    </source>
</reference>
<evidence type="ECO:0000313" key="1">
    <source>
        <dbReference type="EMBL" id="KLN61998.1"/>
    </source>
</evidence>
<dbReference type="Pfam" id="PF01663">
    <property type="entry name" value="Phosphodiest"/>
    <property type="match status" value="1"/>
</dbReference>
<dbReference type="InterPro" id="IPR017850">
    <property type="entry name" value="Alkaline_phosphatase_core_sf"/>
</dbReference>
<dbReference type="RefSeq" id="WP_047762128.1">
    <property type="nucleotide sequence ID" value="NZ_LAQL01000002.1"/>
</dbReference>
<dbReference type="Gene3D" id="3.40.720.10">
    <property type="entry name" value="Alkaline Phosphatase, subunit A"/>
    <property type="match status" value="1"/>
</dbReference>
<dbReference type="GO" id="GO:0016787">
    <property type="term" value="F:hydrolase activity"/>
    <property type="evidence" value="ECO:0007669"/>
    <property type="project" value="UniProtKB-ARBA"/>
</dbReference>
<dbReference type="InterPro" id="IPR002591">
    <property type="entry name" value="Phosphodiest/P_Trfase"/>
</dbReference>
<dbReference type="EMBL" id="LAQL01000002">
    <property type="protein sequence ID" value="KLN61998.1"/>
    <property type="molecule type" value="Genomic_DNA"/>
</dbReference>
<dbReference type="STRING" id="1489064.WH96_00130"/>
<keyword evidence="2" id="KW-1185">Reference proteome</keyword>
<name>A0A0H2MI20_9PROT</name>
<evidence type="ECO:0000313" key="2">
    <source>
        <dbReference type="Proteomes" id="UP000035444"/>
    </source>
</evidence>
<protein>
    <recommendedName>
        <fullName evidence="3">Nucleotide pyrophosphatase</fullName>
    </recommendedName>
</protein>
<comment type="caution">
    <text evidence="1">The sequence shown here is derived from an EMBL/GenBank/DDBJ whole genome shotgun (WGS) entry which is preliminary data.</text>
</comment>
<proteinExistence type="predicted"/>
<dbReference type="SUPFAM" id="SSF53649">
    <property type="entry name" value="Alkaline phosphatase-like"/>
    <property type="match status" value="1"/>
</dbReference>
<accession>A0A0H2MI20</accession>
<dbReference type="PANTHER" id="PTHR10151:SF120">
    <property type="entry name" value="BIS(5'-ADENOSYL)-TRIPHOSPHATASE"/>
    <property type="match status" value="1"/>
</dbReference>
<dbReference type="PANTHER" id="PTHR10151">
    <property type="entry name" value="ECTONUCLEOTIDE PYROPHOSPHATASE/PHOSPHODIESTERASE"/>
    <property type="match status" value="1"/>
</dbReference>
<dbReference type="AlphaFoldDB" id="A0A0H2MI20"/>
<gene>
    <name evidence="1" type="ORF">WH96_00130</name>
</gene>